<organism evidence="1 2">
    <name type="scientific">Rhizobium halophytocola</name>
    <dbReference type="NCBI Taxonomy" id="735519"/>
    <lineage>
        <taxon>Bacteria</taxon>
        <taxon>Pseudomonadati</taxon>
        <taxon>Pseudomonadota</taxon>
        <taxon>Alphaproteobacteria</taxon>
        <taxon>Hyphomicrobiales</taxon>
        <taxon>Rhizobiaceae</taxon>
        <taxon>Rhizobium/Agrobacterium group</taxon>
        <taxon>Rhizobium</taxon>
    </lineage>
</organism>
<dbReference type="RefSeq" id="WP_209941208.1">
    <property type="nucleotide sequence ID" value="NZ_JAGGJU010000001.1"/>
</dbReference>
<keyword evidence="2" id="KW-1185">Reference proteome</keyword>
<gene>
    <name evidence="1" type="ORF">J2Z17_000086</name>
</gene>
<reference evidence="1 2" key="1">
    <citation type="submission" date="2021-03" db="EMBL/GenBank/DDBJ databases">
        <title>Genomic Encyclopedia of Type Strains, Phase IV (KMG-IV): sequencing the most valuable type-strain genomes for metagenomic binning, comparative biology and taxonomic classification.</title>
        <authorList>
            <person name="Goeker M."/>
        </authorList>
    </citation>
    <scope>NUCLEOTIDE SEQUENCE [LARGE SCALE GENOMIC DNA]</scope>
    <source>
        <strain evidence="1 2">DSM 21600</strain>
    </source>
</reference>
<accession>A0ABS4DSJ5</accession>
<evidence type="ECO:0000313" key="1">
    <source>
        <dbReference type="EMBL" id="MBP1848669.1"/>
    </source>
</evidence>
<dbReference type="Proteomes" id="UP000759443">
    <property type="component" value="Unassembled WGS sequence"/>
</dbReference>
<evidence type="ECO:0000313" key="2">
    <source>
        <dbReference type="Proteomes" id="UP000759443"/>
    </source>
</evidence>
<dbReference type="EMBL" id="JAGGJU010000001">
    <property type="protein sequence ID" value="MBP1848669.1"/>
    <property type="molecule type" value="Genomic_DNA"/>
</dbReference>
<comment type="caution">
    <text evidence="1">The sequence shown here is derived from an EMBL/GenBank/DDBJ whole genome shotgun (WGS) entry which is preliminary data.</text>
</comment>
<protein>
    <submittedName>
        <fullName evidence="1">Uncharacterized protein</fullName>
    </submittedName>
</protein>
<name>A0ABS4DSJ5_9HYPH</name>
<proteinExistence type="predicted"/>
<sequence length="67" mass="7814">MSPATENLALEHWFAIRGLLDRQPEELLEIKGHHGILGHQYAIISKRLDRMDERVLRIEKWLGLVEA</sequence>